<dbReference type="EMBL" id="JBHSXI010000004">
    <property type="protein sequence ID" value="MFC6888468.1"/>
    <property type="molecule type" value="Genomic_DNA"/>
</dbReference>
<gene>
    <name evidence="1" type="ORF">ACFQEY_05345</name>
</gene>
<proteinExistence type="predicted"/>
<accession>A0ABD5UGR1</accession>
<protein>
    <submittedName>
        <fullName evidence="1">Uncharacterized protein</fullName>
    </submittedName>
</protein>
<dbReference type="Proteomes" id="UP001596333">
    <property type="component" value="Unassembled WGS sequence"/>
</dbReference>
<keyword evidence="2" id="KW-1185">Reference proteome</keyword>
<sequence length="49" mass="5510">MSVVFAVETEIFELVFGVVVEFGAFGFYRFVVDLDLIFTGFDDPVLTVL</sequence>
<comment type="caution">
    <text evidence="1">The sequence shown here is derived from an EMBL/GenBank/DDBJ whole genome shotgun (WGS) entry which is preliminary data.</text>
</comment>
<evidence type="ECO:0000313" key="1">
    <source>
        <dbReference type="EMBL" id="MFC6888468.1"/>
    </source>
</evidence>
<organism evidence="1 2">
    <name type="scientific">Halorubrum trueperi</name>
    <dbReference type="NCBI Taxonomy" id="2004704"/>
    <lineage>
        <taxon>Archaea</taxon>
        <taxon>Methanobacteriati</taxon>
        <taxon>Methanobacteriota</taxon>
        <taxon>Stenosarchaea group</taxon>
        <taxon>Halobacteria</taxon>
        <taxon>Halobacteriales</taxon>
        <taxon>Haloferacaceae</taxon>
        <taxon>Halorubrum</taxon>
    </lineage>
</organism>
<reference evidence="1 2" key="1">
    <citation type="journal article" date="2019" name="Int. J. Syst. Evol. Microbiol.">
        <title>The Global Catalogue of Microorganisms (GCM) 10K type strain sequencing project: providing services to taxonomists for standard genome sequencing and annotation.</title>
        <authorList>
            <consortium name="The Broad Institute Genomics Platform"/>
            <consortium name="The Broad Institute Genome Sequencing Center for Infectious Disease"/>
            <person name="Wu L."/>
            <person name="Ma J."/>
        </authorList>
    </citation>
    <scope>NUCLEOTIDE SEQUENCE [LARGE SCALE GENOMIC DNA]</scope>
    <source>
        <strain evidence="1 2">Y73</strain>
    </source>
</reference>
<dbReference type="AlphaFoldDB" id="A0ABD5UGR1"/>
<name>A0ABD5UGR1_9EURY</name>
<dbReference type="RefSeq" id="WP_379765492.1">
    <property type="nucleotide sequence ID" value="NZ_JBHSXI010000004.1"/>
</dbReference>
<evidence type="ECO:0000313" key="2">
    <source>
        <dbReference type="Proteomes" id="UP001596333"/>
    </source>
</evidence>